<evidence type="ECO:0008006" key="4">
    <source>
        <dbReference type="Google" id="ProtNLM"/>
    </source>
</evidence>
<reference evidence="3" key="1">
    <citation type="journal article" date="2012" name="PLoS Genet.">
        <title>The genomes of the fungal plant pathogens Cladosporium fulvum and Dothistroma septosporum reveal adaptation to different hosts and lifestyles but also signatures of common ancestry.</title>
        <authorList>
            <person name="de Wit P.J.G.M."/>
            <person name="van der Burgt A."/>
            <person name="Oekmen B."/>
            <person name="Stergiopoulos I."/>
            <person name="Abd-Elsalam K.A."/>
            <person name="Aerts A.L."/>
            <person name="Bahkali A.H."/>
            <person name="Beenen H.G."/>
            <person name="Chettri P."/>
            <person name="Cox M.P."/>
            <person name="Datema E."/>
            <person name="de Vries R.P."/>
            <person name="Dhillon B."/>
            <person name="Ganley A.R."/>
            <person name="Griffiths S.A."/>
            <person name="Guo Y."/>
            <person name="Hamelin R.C."/>
            <person name="Henrissat B."/>
            <person name="Kabir M.S."/>
            <person name="Jashni M.K."/>
            <person name="Kema G."/>
            <person name="Klaubauf S."/>
            <person name="Lapidus A."/>
            <person name="Levasseur A."/>
            <person name="Lindquist E."/>
            <person name="Mehrabi R."/>
            <person name="Ohm R.A."/>
            <person name="Owen T.J."/>
            <person name="Salamov A."/>
            <person name="Schwelm A."/>
            <person name="Schijlen E."/>
            <person name="Sun H."/>
            <person name="van den Burg H.A."/>
            <person name="van Ham R.C.H.J."/>
            <person name="Zhang S."/>
            <person name="Goodwin S.B."/>
            <person name="Grigoriev I.V."/>
            <person name="Collemare J."/>
            <person name="Bradshaw R.E."/>
        </authorList>
    </citation>
    <scope>NUCLEOTIDE SEQUENCE [LARGE SCALE GENOMIC DNA]</scope>
    <source>
        <strain evidence="3">NZE10 / CBS 128990</strain>
    </source>
</reference>
<sequence length="101" mass="11219">MLYMRLYVLLLLPSSSILSGRFVRAILTAARRPVVSVKAVFRLGSRASRTCRSSRHELQRMPSNTARNGNTMARITGRPVKARQPGDHHGHIATSNLACLH</sequence>
<proteinExistence type="predicted"/>
<dbReference type="AlphaFoldDB" id="N1PZL2"/>
<evidence type="ECO:0000313" key="3">
    <source>
        <dbReference type="Proteomes" id="UP000016933"/>
    </source>
</evidence>
<accession>N1PZL2</accession>
<keyword evidence="3" id="KW-1185">Reference proteome</keyword>
<keyword evidence="1" id="KW-0732">Signal</keyword>
<dbReference type="Proteomes" id="UP000016933">
    <property type="component" value="Unassembled WGS sequence"/>
</dbReference>
<protein>
    <recommendedName>
        <fullName evidence="4">Secreted protein</fullName>
    </recommendedName>
</protein>
<dbReference type="HOGENOM" id="CLU_2291620_0_0_1"/>
<gene>
    <name evidence="2" type="ORF">DOTSEDRAFT_69546</name>
</gene>
<feature type="signal peptide" evidence="1">
    <location>
        <begin position="1"/>
        <end position="19"/>
    </location>
</feature>
<organism evidence="2 3">
    <name type="scientific">Dothistroma septosporum (strain NZE10 / CBS 128990)</name>
    <name type="common">Red band needle blight fungus</name>
    <name type="synonym">Mycosphaerella pini</name>
    <dbReference type="NCBI Taxonomy" id="675120"/>
    <lineage>
        <taxon>Eukaryota</taxon>
        <taxon>Fungi</taxon>
        <taxon>Dikarya</taxon>
        <taxon>Ascomycota</taxon>
        <taxon>Pezizomycotina</taxon>
        <taxon>Dothideomycetes</taxon>
        <taxon>Dothideomycetidae</taxon>
        <taxon>Mycosphaerellales</taxon>
        <taxon>Mycosphaerellaceae</taxon>
        <taxon>Dothistroma</taxon>
    </lineage>
</organism>
<dbReference type="EMBL" id="KB446536">
    <property type="protein sequence ID" value="EME47629.1"/>
    <property type="molecule type" value="Genomic_DNA"/>
</dbReference>
<name>N1PZL2_DOTSN</name>
<evidence type="ECO:0000256" key="1">
    <source>
        <dbReference type="SAM" id="SignalP"/>
    </source>
</evidence>
<evidence type="ECO:0000313" key="2">
    <source>
        <dbReference type="EMBL" id="EME47629.1"/>
    </source>
</evidence>
<feature type="chain" id="PRO_5004109722" description="Secreted protein" evidence="1">
    <location>
        <begin position="20"/>
        <end position="101"/>
    </location>
</feature>
<reference evidence="2 3" key="2">
    <citation type="journal article" date="2012" name="PLoS Pathog.">
        <title>Diverse lifestyles and strategies of plant pathogenesis encoded in the genomes of eighteen Dothideomycetes fungi.</title>
        <authorList>
            <person name="Ohm R.A."/>
            <person name="Feau N."/>
            <person name="Henrissat B."/>
            <person name="Schoch C.L."/>
            <person name="Horwitz B.A."/>
            <person name="Barry K.W."/>
            <person name="Condon B.J."/>
            <person name="Copeland A.C."/>
            <person name="Dhillon B."/>
            <person name="Glaser F."/>
            <person name="Hesse C.N."/>
            <person name="Kosti I."/>
            <person name="LaButti K."/>
            <person name="Lindquist E.A."/>
            <person name="Lucas S."/>
            <person name="Salamov A.A."/>
            <person name="Bradshaw R.E."/>
            <person name="Ciuffetti L."/>
            <person name="Hamelin R.C."/>
            <person name="Kema G.H.J."/>
            <person name="Lawrence C."/>
            <person name="Scott J.A."/>
            <person name="Spatafora J.W."/>
            <person name="Turgeon B.G."/>
            <person name="de Wit P.J.G.M."/>
            <person name="Zhong S."/>
            <person name="Goodwin S.B."/>
            <person name="Grigoriev I.V."/>
        </authorList>
    </citation>
    <scope>NUCLEOTIDE SEQUENCE [LARGE SCALE GENOMIC DNA]</scope>
    <source>
        <strain evidence="3">NZE10 / CBS 128990</strain>
    </source>
</reference>